<reference evidence="1 2" key="1">
    <citation type="submission" date="2020-05" db="EMBL/GenBank/DDBJ databases">
        <title>Whole genome shotgun sequence of Streptomyces microflavus NBRC 13062.</title>
        <authorList>
            <person name="Komaki H."/>
            <person name="Tamura T."/>
        </authorList>
    </citation>
    <scope>NUCLEOTIDE SEQUENCE [LARGE SCALE GENOMIC DNA]</scope>
    <source>
        <strain evidence="1 2">NBRC 13062</strain>
    </source>
</reference>
<comment type="caution">
    <text evidence="1">The sequence shown here is derived from an EMBL/GenBank/DDBJ whole genome shotgun (WGS) entry which is preliminary data.</text>
</comment>
<keyword evidence="1" id="KW-0449">Lipoprotein</keyword>
<proteinExistence type="predicted"/>
<dbReference type="PROSITE" id="PS51257">
    <property type="entry name" value="PROKAR_LIPOPROTEIN"/>
    <property type="match status" value="1"/>
</dbReference>
<dbReference type="RefSeq" id="WP_051821838.1">
    <property type="nucleotide sequence ID" value="NZ_BMUG01000004.1"/>
</dbReference>
<evidence type="ECO:0000313" key="2">
    <source>
        <dbReference type="Proteomes" id="UP000498740"/>
    </source>
</evidence>
<gene>
    <name evidence="1" type="ORF">Smic_60050</name>
</gene>
<accession>A0A7J0CYV1</accession>
<name>A0A7J0CYV1_STRMI</name>
<protein>
    <submittedName>
        <fullName evidence="1">Lipoprotein</fullName>
    </submittedName>
</protein>
<dbReference type="AlphaFoldDB" id="A0A7J0CYV1"/>
<dbReference type="EMBL" id="BLWD01000001">
    <property type="protein sequence ID" value="GFN07449.1"/>
    <property type="molecule type" value="Genomic_DNA"/>
</dbReference>
<sequence>MTSRFESARVARVLACCAAVLMLASCSEGEKTTTVRESAVVGTWETSSGGHIALRRDRTFDVVDVDWNVTLNEESCPDGDAKGSWGFWAEEGESGQTVVLSSTATSGDAVGLRFENPTGARCTLTLTVVDNGDALCAAEDMDTVCGLDVRFTRTGRDV</sequence>
<evidence type="ECO:0000313" key="1">
    <source>
        <dbReference type="EMBL" id="GFN07449.1"/>
    </source>
</evidence>
<organism evidence="1 2">
    <name type="scientific">Streptomyces microflavus</name>
    <name type="common">Streptomyces lipmanii</name>
    <dbReference type="NCBI Taxonomy" id="1919"/>
    <lineage>
        <taxon>Bacteria</taxon>
        <taxon>Bacillati</taxon>
        <taxon>Actinomycetota</taxon>
        <taxon>Actinomycetes</taxon>
        <taxon>Kitasatosporales</taxon>
        <taxon>Streptomycetaceae</taxon>
        <taxon>Streptomyces</taxon>
    </lineage>
</organism>
<dbReference type="Proteomes" id="UP000498740">
    <property type="component" value="Unassembled WGS sequence"/>
</dbReference>